<dbReference type="AlphaFoldDB" id="A0A923PKC3"/>
<name>A0A923PKC3_9BACT</name>
<gene>
    <name evidence="4" type="ORF">H9S92_08230</name>
</gene>
<comment type="caution">
    <text evidence="4">The sequence shown here is derived from an EMBL/GenBank/DDBJ whole genome shotgun (WGS) entry which is preliminary data.</text>
</comment>
<organism evidence="4 5">
    <name type="scientific">Neolewinella lacunae</name>
    <dbReference type="NCBI Taxonomy" id="1517758"/>
    <lineage>
        <taxon>Bacteria</taxon>
        <taxon>Pseudomonadati</taxon>
        <taxon>Bacteroidota</taxon>
        <taxon>Saprospiria</taxon>
        <taxon>Saprospirales</taxon>
        <taxon>Lewinellaceae</taxon>
        <taxon>Neolewinella</taxon>
    </lineage>
</organism>
<dbReference type="InterPro" id="IPR029044">
    <property type="entry name" value="Nucleotide-diphossugar_trans"/>
</dbReference>
<dbReference type="SUPFAM" id="SSF53448">
    <property type="entry name" value="Nucleotide-diphospho-sugar transferases"/>
    <property type="match status" value="1"/>
</dbReference>
<reference evidence="4" key="1">
    <citation type="submission" date="2020-08" db="EMBL/GenBank/DDBJ databases">
        <title>Lewinella bacteria from marine environments.</title>
        <authorList>
            <person name="Zhong Y."/>
        </authorList>
    </citation>
    <scope>NUCLEOTIDE SEQUENCE</scope>
    <source>
        <strain evidence="4">KCTC 42187</strain>
    </source>
</reference>
<keyword evidence="2" id="KW-0328">Glycosyltransferase</keyword>
<dbReference type="PANTHER" id="PTHR43179">
    <property type="entry name" value="RHAMNOSYLTRANSFERASE WBBL"/>
    <property type="match status" value="1"/>
</dbReference>
<sequence length="336" mass="37223">MESNTLRLAILILNFRGVDDTLDCLASLRAAQLDGAHLWLLDNGSADDSANRLQSWNDREQFFPHTIHLSAAGHPTEGSPGTGHHLLFSPVNLGFAAGNNLLTRLAMDQGYEEVLLLNNDTTVAPDFLRWLRAAREVHPTAVLIPQIRLYAEPGRVWNCGGALRWPGRKKYHFANAPVDRLPAADYLPVSFVTGCALLFRPQRTGLLTERFFFGEEDVEFSWRLRTNGMVAVCCLRAVVYHKVGQSLATNARKSEVFTLRRLVNLKTARGGLTAACGFAFHLANLVRILMMHYRLGPGQALASAAWIGRAALRLDTVGKAWCVDYVLGLVPKDRLP</sequence>
<dbReference type="GO" id="GO:0016757">
    <property type="term" value="F:glycosyltransferase activity"/>
    <property type="evidence" value="ECO:0007669"/>
    <property type="project" value="UniProtKB-KW"/>
</dbReference>
<keyword evidence="3" id="KW-0808">Transferase</keyword>
<dbReference type="Proteomes" id="UP000650081">
    <property type="component" value="Unassembled WGS sequence"/>
</dbReference>
<evidence type="ECO:0000256" key="3">
    <source>
        <dbReference type="ARBA" id="ARBA00022679"/>
    </source>
</evidence>
<dbReference type="Gene3D" id="3.90.550.10">
    <property type="entry name" value="Spore Coat Polysaccharide Biosynthesis Protein SpsA, Chain A"/>
    <property type="match status" value="1"/>
</dbReference>
<dbReference type="EMBL" id="JACSIT010000091">
    <property type="protein sequence ID" value="MBC6994145.1"/>
    <property type="molecule type" value="Genomic_DNA"/>
</dbReference>
<evidence type="ECO:0000256" key="2">
    <source>
        <dbReference type="ARBA" id="ARBA00022676"/>
    </source>
</evidence>
<dbReference type="RefSeq" id="WP_187466231.1">
    <property type="nucleotide sequence ID" value="NZ_JACSIT010000091.1"/>
</dbReference>
<proteinExistence type="inferred from homology"/>
<dbReference type="PANTHER" id="PTHR43179:SF12">
    <property type="entry name" value="GALACTOFURANOSYLTRANSFERASE GLFT2"/>
    <property type="match status" value="1"/>
</dbReference>
<comment type="similarity">
    <text evidence="1">Belongs to the glycosyltransferase 2 family.</text>
</comment>
<evidence type="ECO:0000256" key="1">
    <source>
        <dbReference type="ARBA" id="ARBA00006739"/>
    </source>
</evidence>
<evidence type="ECO:0000313" key="5">
    <source>
        <dbReference type="Proteomes" id="UP000650081"/>
    </source>
</evidence>
<keyword evidence="5" id="KW-1185">Reference proteome</keyword>
<accession>A0A923PKC3</accession>
<protein>
    <submittedName>
        <fullName evidence="4">Glycosyltransferase family 2 protein</fullName>
    </submittedName>
</protein>
<evidence type="ECO:0000313" key="4">
    <source>
        <dbReference type="EMBL" id="MBC6994145.1"/>
    </source>
</evidence>